<keyword evidence="3" id="KW-1185">Reference proteome</keyword>
<evidence type="ECO:0000313" key="2">
    <source>
        <dbReference type="EMBL" id="NYZ65061.1"/>
    </source>
</evidence>
<proteinExistence type="predicted"/>
<dbReference type="RefSeq" id="WP_180567090.1">
    <property type="nucleotide sequence ID" value="NZ_JACCKB010000003.1"/>
</dbReference>
<dbReference type="InterPro" id="IPR016187">
    <property type="entry name" value="CTDL_fold"/>
</dbReference>
<dbReference type="EMBL" id="JACCKB010000003">
    <property type="protein sequence ID" value="NYZ65061.1"/>
    <property type="molecule type" value="Genomic_DNA"/>
</dbReference>
<comment type="caution">
    <text evidence="2">The sequence shown here is derived from an EMBL/GenBank/DDBJ whole genome shotgun (WGS) entry which is preliminary data.</text>
</comment>
<sequence length="244" mass="25854">MQFRSLVISGSFAVILSISSASATDFQKAEGDSPCPSGYSLVNPNEVKANYTDICSMLDSWDIVRLANGASLDGPGYGCKMRANDSRKLGHSLCKQPTQFTARARDYYCEAGETMVSSLVANAHSEAACDALGDWYIARLLDGGAMDGPGYGCNLKPREEQLLGHTLCATYSHMKVSGDVGCPSGTRLATPAEAKQDLIKACLSLEFWDVARLAGGGSMDGLGYGCQIRANDSRALGHSLCVAE</sequence>
<gene>
    <name evidence="2" type="ORF">H0A36_03505</name>
</gene>
<dbReference type="InterPro" id="IPR037015">
    <property type="entry name" value="APT_N_sf"/>
</dbReference>
<dbReference type="AlphaFoldDB" id="A0A853I549"/>
<accession>A0A853I549</accession>
<organism evidence="2 3">
    <name type="scientific">Spartinivicinus marinus</name>
    <dbReference type="NCBI Taxonomy" id="2994442"/>
    <lineage>
        <taxon>Bacteria</taxon>
        <taxon>Pseudomonadati</taxon>
        <taxon>Pseudomonadota</taxon>
        <taxon>Gammaproteobacteria</taxon>
        <taxon>Oceanospirillales</taxon>
        <taxon>Zooshikellaceae</taxon>
        <taxon>Spartinivicinus</taxon>
    </lineage>
</organism>
<keyword evidence="1" id="KW-0732">Signal</keyword>
<name>A0A853I549_9GAMM</name>
<dbReference type="Gene3D" id="3.10.40.10">
    <property type="entry name" value="Aerolysin/Pertussis toxin (APT), N-terminal domain"/>
    <property type="match status" value="3"/>
</dbReference>
<protein>
    <submittedName>
        <fullName evidence="2">Uncharacterized protein</fullName>
    </submittedName>
</protein>
<reference evidence="2 3" key="1">
    <citation type="submission" date="2020-07" db="EMBL/GenBank/DDBJ databases">
        <title>Endozoicomonas sp. nov., isolated from sediment.</title>
        <authorList>
            <person name="Gu T."/>
        </authorList>
    </citation>
    <scope>NUCLEOTIDE SEQUENCE [LARGE SCALE GENOMIC DNA]</scope>
    <source>
        <strain evidence="2 3">SM1973</strain>
    </source>
</reference>
<feature type="signal peptide" evidence="1">
    <location>
        <begin position="1"/>
        <end position="23"/>
    </location>
</feature>
<evidence type="ECO:0000313" key="3">
    <source>
        <dbReference type="Proteomes" id="UP000569732"/>
    </source>
</evidence>
<feature type="chain" id="PRO_5032722841" evidence="1">
    <location>
        <begin position="24"/>
        <end position="244"/>
    </location>
</feature>
<dbReference type="SUPFAM" id="SSF56436">
    <property type="entry name" value="C-type lectin-like"/>
    <property type="match status" value="3"/>
</dbReference>
<dbReference type="Proteomes" id="UP000569732">
    <property type="component" value="Unassembled WGS sequence"/>
</dbReference>
<evidence type="ECO:0000256" key="1">
    <source>
        <dbReference type="SAM" id="SignalP"/>
    </source>
</evidence>